<dbReference type="InParanoid" id="E9I3Y2"/>
<keyword evidence="1" id="KW-1133">Transmembrane helix</keyword>
<protein>
    <submittedName>
        <fullName evidence="2">Uncharacterized protein</fullName>
    </submittedName>
</protein>
<feature type="transmembrane region" description="Helical" evidence="1">
    <location>
        <begin position="6"/>
        <end position="25"/>
    </location>
</feature>
<dbReference type="KEGG" id="dpx:DAPPUDRAFT_340218"/>
<evidence type="ECO:0000256" key="1">
    <source>
        <dbReference type="SAM" id="Phobius"/>
    </source>
</evidence>
<evidence type="ECO:0000313" key="3">
    <source>
        <dbReference type="Proteomes" id="UP000000305"/>
    </source>
</evidence>
<dbReference type="AlphaFoldDB" id="E9I3Y2"/>
<dbReference type="EMBL" id="GL734808">
    <property type="protein sequence ID" value="EFX61297.1"/>
    <property type="molecule type" value="Genomic_DNA"/>
</dbReference>
<dbReference type="HOGENOM" id="CLU_1769947_0_0_1"/>
<evidence type="ECO:0000313" key="2">
    <source>
        <dbReference type="EMBL" id="EFX61297.1"/>
    </source>
</evidence>
<feature type="transmembrane region" description="Helical" evidence="1">
    <location>
        <begin position="61"/>
        <end position="94"/>
    </location>
</feature>
<gene>
    <name evidence="2" type="ORF">DAPPUDRAFT_340218</name>
</gene>
<sequence>MGFITFFGKALIIASIVFEAYLFFADRQTISAFDKQLSQALTGCDCLTPEITKLLKEHLRMVIVGLLGSSVFLLIIKHWFFKLPVFIGLSLLLWIEQHEVFKKVPTLAILENTALWHSLGVIGVIIYLLGAECTSCSKEPTKVNVKE</sequence>
<name>E9I3Y2_DAPPU</name>
<feature type="transmembrane region" description="Helical" evidence="1">
    <location>
        <begin position="114"/>
        <end position="131"/>
    </location>
</feature>
<dbReference type="Proteomes" id="UP000000305">
    <property type="component" value="Unassembled WGS sequence"/>
</dbReference>
<accession>E9I3Y2</accession>
<keyword evidence="1" id="KW-0812">Transmembrane</keyword>
<keyword evidence="1" id="KW-0472">Membrane</keyword>
<reference evidence="2 3" key="1">
    <citation type="journal article" date="2011" name="Science">
        <title>The ecoresponsive genome of Daphnia pulex.</title>
        <authorList>
            <person name="Colbourne J.K."/>
            <person name="Pfrender M.E."/>
            <person name="Gilbert D."/>
            <person name="Thomas W.K."/>
            <person name="Tucker A."/>
            <person name="Oakley T.H."/>
            <person name="Tokishita S."/>
            <person name="Aerts A."/>
            <person name="Arnold G.J."/>
            <person name="Basu M.K."/>
            <person name="Bauer D.J."/>
            <person name="Caceres C.E."/>
            <person name="Carmel L."/>
            <person name="Casola C."/>
            <person name="Choi J.H."/>
            <person name="Detter J.C."/>
            <person name="Dong Q."/>
            <person name="Dusheyko S."/>
            <person name="Eads B.D."/>
            <person name="Frohlich T."/>
            <person name="Geiler-Samerotte K.A."/>
            <person name="Gerlach D."/>
            <person name="Hatcher P."/>
            <person name="Jogdeo S."/>
            <person name="Krijgsveld J."/>
            <person name="Kriventseva E.V."/>
            <person name="Kultz D."/>
            <person name="Laforsch C."/>
            <person name="Lindquist E."/>
            <person name="Lopez J."/>
            <person name="Manak J.R."/>
            <person name="Muller J."/>
            <person name="Pangilinan J."/>
            <person name="Patwardhan R.P."/>
            <person name="Pitluck S."/>
            <person name="Pritham E.J."/>
            <person name="Rechtsteiner A."/>
            <person name="Rho M."/>
            <person name="Rogozin I.B."/>
            <person name="Sakarya O."/>
            <person name="Salamov A."/>
            <person name="Schaack S."/>
            <person name="Shapiro H."/>
            <person name="Shiga Y."/>
            <person name="Skalitzky C."/>
            <person name="Smith Z."/>
            <person name="Souvorov A."/>
            <person name="Sung W."/>
            <person name="Tang Z."/>
            <person name="Tsuchiya D."/>
            <person name="Tu H."/>
            <person name="Vos H."/>
            <person name="Wang M."/>
            <person name="Wolf Y.I."/>
            <person name="Yamagata H."/>
            <person name="Yamada T."/>
            <person name="Ye Y."/>
            <person name="Shaw J.R."/>
            <person name="Andrews J."/>
            <person name="Crease T.J."/>
            <person name="Tang H."/>
            <person name="Lucas S.M."/>
            <person name="Robertson H.M."/>
            <person name="Bork P."/>
            <person name="Koonin E.V."/>
            <person name="Zdobnov E.M."/>
            <person name="Grigoriev I.V."/>
            <person name="Lynch M."/>
            <person name="Boore J.L."/>
        </authorList>
    </citation>
    <scope>NUCLEOTIDE SEQUENCE [LARGE SCALE GENOMIC DNA]</scope>
</reference>
<organism evidence="2 3">
    <name type="scientific">Daphnia pulex</name>
    <name type="common">Water flea</name>
    <dbReference type="NCBI Taxonomy" id="6669"/>
    <lineage>
        <taxon>Eukaryota</taxon>
        <taxon>Metazoa</taxon>
        <taxon>Ecdysozoa</taxon>
        <taxon>Arthropoda</taxon>
        <taxon>Crustacea</taxon>
        <taxon>Branchiopoda</taxon>
        <taxon>Diplostraca</taxon>
        <taxon>Cladocera</taxon>
        <taxon>Anomopoda</taxon>
        <taxon>Daphniidae</taxon>
        <taxon>Daphnia</taxon>
    </lineage>
</organism>
<keyword evidence="3" id="KW-1185">Reference proteome</keyword>
<proteinExistence type="predicted"/>